<sequence length="371" mass="39174">MSAKPPRLAEASTRTGRRRWPLLRLLLGALLLLAGLGAGHALLWQWMANQLEDGFASWAALRRAQGWQVAHGPPRRGGWPFAATLTLPQFRLTGGEATLPGGMDWQAERLVLRLEPPRLDRLQLDLGGRHHLRLGEAGLPFTAERLHGALPLERDVLPSELKLEGERLRLGTAAGSVALRTLQLTLATRITAIEGEPAVTLRGAADDLTLPDTAGPELATLGQTIASVVLDAALSGPVPPGRSPAARAAAWRVGGGTLDLRSLALHWGPVVATATATLTLDEALQPMGAATLRLSGGAEALDAAAAAGLVPARTAAAARTMVRLLSRSPPEGGPPELEVPLALEDRTLSLARIAIARLPAWHWPAVPARRD</sequence>
<name>A0A9X0QW45_9PROT</name>
<organism evidence="1 2">
    <name type="scientific">Siccirubricoccus deserti</name>
    <dbReference type="NCBI Taxonomy" id="2013562"/>
    <lineage>
        <taxon>Bacteria</taxon>
        <taxon>Pseudomonadati</taxon>
        <taxon>Pseudomonadota</taxon>
        <taxon>Alphaproteobacteria</taxon>
        <taxon>Acetobacterales</taxon>
        <taxon>Roseomonadaceae</taxon>
        <taxon>Siccirubricoccus</taxon>
    </lineage>
</organism>
<gene>
    <name evidence="1" type="ORF">H7965_06880</name>
</gene>
<dbReference type="Proteomes" id="UP000600101">
    <property type="component" value="Unassembled WGS sequence"/>
</dbReference>
<protein>
    <submittedName>
        <fullName evidence="1">DUF2125 domain-containing protein</fullName>
    </submittedName>
</protein>
<keyword evidence="2" id="KW-1185">Reference proteome</keyword>
<proteinExistence type="predicted"/>
<dbReference type="InterPro" id="IPR018666">
    <property type="entry name" value="DUF2125"/>
</dbReference>
<comment type="caution">
    <text evidence="1">The sequence shown here is derived from an EMBL/GenBank/DDBJ whole genome shotgun (WGS) entry which is preliminary data.</text>
</comment>
<dbReference type="RefSeq" id="WP_186769810.1">
    <property type="nucleotide sequence ID" value="NZ_JACOMF010000005.1"/>
</dbReference>
<dbReference type="EMBL" id="JACOMF010000005">
    <property type="protein sequence ID" value="MBC4015046.1"/>
    <property type="molecule type" value="Genomic_DNA"/>
</dbReference>
<accession>A0A9X0QW45</accession>
<dbReference type="AlphaFoldDB" id="A0A9X0QW45"/>
<dbReference type="Pfam" id="PF09898">
    <property type="entry name" value="DUF2125"/>
    <property type="match status" value="1"/>
</dbReference>
<evidence type="ECO:0000313" key="2">
    <source>
        <dbReference type="Proteomes" id="UP000600101"/>
    </source>
</evidence>
<evidence type="ECO:0000313" key="1">
    <source>
        <dbReference type="EMBL" id="MBC4015046.1"/>
    </source>
</evidence>
<reference evidence="1" key="1">
    <citation type="submission" date="2020-08" db="EMBL/GenBank/DDBJ databases">
        <authorList>
            <person name="Hu Y."/>
            <person name="Nguyen S.V."/>
            <person name="Li F."/>
            <person name="Fanning S."/>
        </authorList>
    </citation>
    <scope>NUCLEOTIDE SEQUENCE</scope>
    <source>
        <strain evidence="1">SYSU D8009</strain>
    </source>
</reference>